<feature type="non-terminal residue" evidence="1">
    <location>
        <position position="1"/>
    </location>
</feature>
<dbReference type="EMBL" id="UINC01033062">
    <property type="protein sequence ID" value="SVB21746.1"/>
    <property type="molecule type" value="Genomic_DNA"/>
</dbReference>
<reference evidence="1" key="1">
    <citation type="submission" date="2018-05" db="EMBL/GenBank/DDBJ databases">
        <authorList>
            <person name="Lanie J.A."/>
            <person name="Ng W.-L."/>
            <person name="Kazmierczak K.M."/>
            <person name="Andrzejewski T.M."/>
            <person name="Davidsen T.M."/>
            <person name="Wayne K.J."/>
            <person name="Tettelin H."/>
            <person name="Glass J.I."/>
            <person name="Rusch D."/>
            <person name="Podicherti R."/>
            <person name="Tsui H.-C.T."/>
            <person name="Winkler M.E."/>
        </authorList>
    </citation>
    <scope>NUCLEOTIDE SEQUENCE</scope>
</reference>
<protein>
    <recommendedName>
        <fullName evidence="2">Leucine-binding protein domain-containing protein</fullName>
    </recommendedName>
</protein>
<evidence type="ECO:0008006" key="2">
    <source>
        <dbReference type="Google" id="ProtNLM"/>
    </source>
</evidence>
<organism evidence="1">
    <name type="scientific">marine metagenome</name>
    <dbReference type="NCBI Taxonomy" id="408172"/>
    <lineage>
        <taxon>unclassified sequences</taxon>
        <taxon>metagenomes</taxon>
        <taxon>ecological metagenomes</taxon>
    </lineage>
</organism>
<feature type="non-terminal residue" evidence="1">
    <location>
        <position position="69"/>
    </location>
</feature>
<accession>A0A382C6N5</accession>
<sequence>MENNMEKKIYKKLVASAAFLILLSFIAGPVHAKKVLLKVPIAFATKLPGLGETIKWLGDRTDTLSGGTV</sequence>
<name>A0A382C6N5_9ZZZZ</name>
<dbReference type="AlphaFoldDB" id="A0A382C6N5"/>
<evidence type="ECO:0000313" key="1">
    <source>
        <dbReference type="EMBL" id="SVB21746.1"/>
    </source>
</evidence>
<proteinExistence type="predicted"/>
<gene>
    <name evidence="1" type="ORF">METZ01_LOCUS174600</name>
</gene>